<dbReference type="Gene3D" id="3.30.300.30">
    <property type="match status" value="3"/>
</dbReference>
<dbReference type="Proteomes" id="UP000235116">
    <property type="component" value="Chromosome"/>
</dbReference>
<accession>A0A2K9LG84</accession>
<dbReference type="Gene3D" id="1.10.10.1830">
    <property type="entry name" value="Non-ribosomal peptide synthase, adenylation domain"/>
    <property type="match status" value="1"/>
</dbReference>
<dbReference type="FunFam" id="3.30.559.10:FF:000012">
    <property type="entry name" value="Non-ribosomal peptide synthetase"/>
    <property type="match status" value="2"/>
</dbReference>
<evidence type="ECO:0000313" key="7">
    <source>
        <dbReference type="Proteomes" id="UP000235116"/>
    </source>
</evidence>
<dbReference type="PROSITE" id="PS00455">
    <property type="entry name" value="AMP_BINDING"/>
    <property type="match status" value="3"/>
</dbReference>
<dbReference type="NCBIfam" id="TIGR01733">
    <property type="entry name" value="AA-adenyl-dom"/>
    <property type="match status" value="2"/>
</dbReference>
<sequence>MNVVEFLASLSKLDIRLWLEGENLRFSAPEGAFTSDIRDKVVSNKPAIIEFLRQARKLNETAIEPVSRSLPLLTSFGQQRLWILDQLNPRDVTYNMSSALRIRGALNVTVLEKVLRELVKRHESLRTRFDDNDGEPVQVILPPESWHFRRTDLSELPEAEQQAKIAQAVNDESLTPYDLKAGSLFRAHLIQLQQDHHVLVAGMHHIISDAWSMEVLVKELSILYMAFSAGMSSPLPPLTIQYADYSAWQRQQMESDEMQKHLDYWQQTLNGAPPVLAIPTDRPRQDIPTNNGALKVVPLNDALAGKINHACSSLDVTPFMFFLGAWQLLLGRYAISQDVVIGSPIAGRSRSEVQELIGFFVNLLLMRLDLSGNPTVEEFYRRVKDMSLGAFSHQDLPIDRLLEAMEVERQPGYPPLAQAAFQLINMQDADGANPFGDAPVQIEPIPSSHVAARMDMVLGIAKTGDHYEASLEFNTDLFDDHTVSGMMDQYLFLLDALAGSQSTCIDDIELYDSVHLLDQLGYSAEDNDLLSLNSNQRSMLLDQLAHPETIQNAYGIYADLPGKPDLDVLHRAIQLVVDAAPVLRMKITECNIPAADMAYAVIPRKSAANLQTVDLTKQHWDGFSIHDAAMKLMHRTYDVYQDDLISYYLLHKEESFRLVVACHHIVLDGASTYLLMERLLDTYKAILMGEAVALQTDVGAEAFLRWSKQHSDHPQVLDFWRQKATLVEPLNFSFSSRYRDPGRETRFNDCVDSITLDHRQVATISEYCAANKVNLPLYFKALFGLMIHHYCRPDAGFSFAEFYSCRQDAWDRELGCFYQQFPSIVPAALNGRGVTVHDWLTSLKESRDSARSFRAISLQAQQQILPVGRTVFMFNYYNFVSDLTLDHASVQPVMSAPKVDGGVQFIVKEQTQGIELELRYDANTFNGLRFLERTIHLNEQIQFEDLASVADLQFLSSAEQIAQLVNVSQRDIEPQDNVVVRFESIVEKYPDNEAVISAVETLTYKQLNERSNQLAHALIDMGVGANVRVGVCLDRSANLLVAILGVLKAGGAYVPLDPSYPRERLSYMVRDSAAPVVVTVSEHADCLGSIDGHVLCLDAEDSGLSGESVVNPQVLIDPSQQIYVIYTSGSTGQPKGAMVCHGGEVNLQSWYLESLDITNQDRTLMVSAVGFDLSQKNLFAPLMVGAGLVMPSMELYDEHELLGLINQHAITWVNCAPSAFYPIVELAAVDGYKALKSLRFLVLGGEAIRLGPLYPWLTSAHSQAQLINSYGPTECTDVVAFHVLDVIENDQQSIPIGKPVPNTQLFILNDNLQQVVPGCVGEICIAGAGVGLGYINRDDLTEAVFVESSLASGKLYRTGDLGRLLPTGDIEYIGRKDFQVKLRGLRIELGEIEHALKALQGIDDALVVVHQDRLIGYIVAQNEPAGWREMLRDHIPEYMIPSLLISVDRWPLTPNGKVDRKALPDPDAAVADLQVYVAPRNATEQQLVAIWQEVLQRTNIGVQDNLFDVGGNSLLATRIVSRIKKQFQIPLSVRELFVAPTIAELSIAVERANQTRNIPPIERVPSDSVVPLSFAQQRLWFLDQLEPGSTAYNMPGAFKLRGRVDVSALRQALETIVARHDILRTTMQLIDDEPVQVVSAAHTWAFDIIELAHLNHQQQHVRVDSEVDGLYGHVFNLDQGPLFYAKLLVLGEQDYVLLINMHHIVSDGWSNGILMRELGQLYDAYSNGRPSPLPDLKVQYGDFSKWQRNWLSGDELERQVSYWRNALAGVEVLGLPTNHARTTKTGFAGNVLGFQLNSQLSAKLNLLCKQHGVSMYMVTLAAYMVLLSKYTNQRDIAVGSPIANRNFEEIEPVIGFFVNTLVLRGELDLDLSFTDFLGQIRQKTLDAFAHQDVPFERLVDELVSERDMLHSPLFQVLFSLQNIGIDASATIPGISLDSIANNQVVAKFDLEFSLMEQGDVINGEVVYRTELFHKPFVQNLIQHYINILEQVVEAPQSSIDDISIITPAEIQRLHGWNNTERDYDRDITVHQLIERQVDRTPHAPALIRGDEALTYIELDSKANQLAHYIMQSGVVAGAVVAVMMPRSPELIVTILAILKSGATYLPLDPAYPGERIEYMLQDSQASLLITDTKERLASDVDVNARISLASIEAELVAHADSRPTLQGAADSLLYVIYTSGSTGKPKGTGARHYAEVNLLNWYCREFSMSENDRVLLVSAIGFDLTQKNLFAPLVSGAALVMPMAVEYDPYELLNDIEKHSVSWINCAPNAFYPILDETADYKQLDSLRWVFLGGEPIDFDRVSEWLQHGNGRLVNSYGPTECADIATYHIVQNLDLYESGSIPIGAAIDNVKLYIVDEKQRMVPEGVPGELCIGGESVGPGYFNDLVQTADKFVLNVNVAHQPKMYRTGDLARFLPNGEVEYLGRIDNQVKIRGFRIEPGEIESLLRQMDGVKASCVIVREDVQGQKALVAYVVTGHSYSQAEYRDFLKPNLPEFMLPSVVVPLDAMPLTPNGKVAKNMLPAPDVVAVEDRVIVAPTTESESRVLEIWQSILKRDDLSVEDDFFAVGGQSILATQVMSRIRREFNVNLPLRALFEQPTIRNTAQHIDGAISSDDHNVPPIVRIDRDEPLPLSFVQQQLWLLDQLDPGTPAYNMPVALRIRGELNVAAFIESFNAIIQRHETLRTNFDSVDGKPTALIHDVRIWDMAQRDISSLDAIAREAELKRIVHTQMSMGFDLKFDHLMRGELIKVSNGPEVEHAFIGAIHHIVSDGWSLNVMTAELMEFYQAVIDQRSPFLPELDIQYVDVAAWQRNWLTGDTLDTHLNYWRNQLDNDGQVLQLQTDYPRPAVMTSNGGVVKGHIAPRDLAMAQQFAKEEGATLFMVLVATYQLLLHKYTGQQRINIGTPIAGRDTIESERLVGFFINTVVLSTELEGAMSGRSLLRQVKEVTLGAYSHQALPFEKLVEELRPPRDSSRTPFFQVFLNLLNLPPQSDDNAALKIEPLSDDDAHSHAKYDFNLYVSEDGDNGLELVMVYNSDLYRQDTVERFVTDFSRLLGSISAESDKEISDLSLDSRGLPWLPDLDVAPKLEKHASPIDLFLRHANNNPSALAIRENSSDITYGELAKNSLNIASELVQRGAGEGVVIAVLATRSSLLIESLLAVLRTGSVFTILDSGYPEDRLTHIVQESEPLLIIDATGQGVDCSKLEQTFGCAVLSVSALAGQGSTKCELFQDNHNPDNASYIAFTSGSTGTPKGIKADFQPLSHFVQWYVNEYSISSTDRVSMMSGLAHDPLLRDVFVPLSVGASICIPEPDWMLKPEDLFSWFDSNAVTITHVTPSMLRLLLDTASEEQELNHLRFVGVGGDRLSCKIVDEIRAIAPNTLVAGFYGATETPQVMAVFNVPSEITGLPEFLPLGQGIDDVELLVLDTHGHLCAPGQVGELVVRTPYLSRGYINSDSSPFTLNKRTHCEHDRLYHTGDKGRYRADGTAEYLGRIDQQVKIRGFRVEPEEVQRCINKALENKTDSVVLASRDPRGDECLVAYVKTQKTDFVTDLRLRLRKQLPEYMVPSLFISVDSIPLNRNGKVDRFSLPNPADYWVAKEYVAPRNDYERDIAEIWQSILKIDQISVVDNFFDVGGHSLLAVQIVARVKEKYEIEFSMRRLLEIASIEGMASYVESSLWVRQSESTDDDSGDDFEELEI</sequence>
<dbReference type="InterPro" id="IPR000873">
    <property type="entry name" value="AMP-dep_synth/lig_dom"/>
</dbReference>
<feature type="domain" description="Carrier" evidence="5">
    <location>
        <begin position="3601"/>
        <end position="3676"/>
    </location>
</feature>
<dbReference type="Gene3D" id="3.30.559.30">
    <property type="entry name" value="Nonribosomal peptide synthetase, condensation domain"/>
    <property type="match status" value="4"/>
</dbReference>
<dbReference type="SUPFAM" id="SSF56801">
    <property type="entry name" value="Acetyl-CoA synthetase-like"/>
    <property type="match status" value="3"/>
</dbReference>
<dbReference type="GO" id="GO:0003824">
    <property type="term" value="F:catalytic activity"/>
    <property type="evidence" value="ECO:0007669"/>
    <property type="project" value="InterPro"/>
</dbReference>
<keyword evidence="3" id="KW-0596">Phosphopantetheine</keyword>
<dbReference type="PROSITE" id="PS00012">
    <property type="entry name" value="PHOSPHOPANTETHEINE"/>
    <property type="match status" value="2"/>
</dbReference>
<dbReference type="KEGG" id="kak:Kalk_02105"/>
<dbReference type="Pfam" id="PF00550">
    <property type="entry name" value="PP-binding"/>
    <property type="match status" value="3"/>
</dbReference>
<dbReference type="Gene3D" id="2.30.38.10">
    <property type="entry name" value="Luciferase, Domain 3"/>
    <property type="match status" value="2"/>
</dbReference>
<gene>
    <name evidence="6" type="ORF">Kalk_02105</name>
</gene>
<reference evidence="7" key="1">
    <citation type="submission" date="2017-08" db="EMBL/GenBank/DDBJ databases">
        <title>Direct submision.</title>
        <authorList>
            <person name="Kim S.-J."/>
            <person name="Rhee S.-K."/>
        </authorList>
    </citation>
    <scope>NUCLEOTIDE SEQUENCE [LARGE SCALE GENOMIC DNA]</scope>
    <source>
        <strain evidence="7">GI5</strain>
    </source>
</reference>
<evidence type="ECO:0000256" key="3">
    <source>
        <dbReference type="ARBA" id="ARBA00022450"/>
    </source>
</evidence>
<comment type="similarity">
    <text evidence="2">Belongs to the ATP-dependent AMP-binding enzyme family.</text>
</comment>
<dbReference type="OrthoDB" id="9757559at2"/>
<keyword evidence="4" id="KW-0597">Phosphoprotein</keyword>
<dbReference type="Gene3D" id="1.10.1200.10">
    <property type="entry name" value="ACP-like"/>
    <property type="match status" value="3"/>
</dbReference>
<dbReference type="InterPro" id="IPR001242">
    <property type="entry name" value="Condensation_dom"/>
</dbReference>
<protein>
    <recommendedName>
        <fullName evidence="5">Carrier domain-containing protein</fullName>
    </recommendedName>
</protein>
<comment type="cofactor">
    <cofactor evidence="1">
        <name>pantetheine 4'-phosphate</name>
        <dbReference type="ChEBI" id="CHEBI:47942"/>
    </cofactor>
</comment>
<dbReference type="GO" id="GO:0072330">
    <property type="term" value="P:monocarboxylic acid biosynthetic process"/>
    <property type="evidence" value="ECO:0007669"/>
    <property type="project" value="UniProtKB-ARBA"/>
</dbReference>
<dbReference type="PANTHER" id="PTHR45527:SF1">
    <property type="entry name" value="FATTY ACID SYNTHASE"/>
    <property type="match status" value="1"/>
</dbReference>
<evidence type="ECO:0000256" key="2">
    <source>
        <dbReference type="ARBA" id="ARBA00006432"/>
    </source>
</evidence>
<feature type="domain" description="Carrier" evidence="5">
    <location>
        <begin position="1478"/>
        <end position="1553"/>
    </location>
</feature>
<dbReference type="CDD" id="cd05930">
    <property type="entry name" value="A_NRPS"/>
    <property type="match status" value="3"/>
</dbReference>
<dbReference type="Pfam" id="PF00668">
    <property type="entry name" value="Condensation"/>
    <property type="match status" value="4"/>
</dbReference>
<dbReference type="SUPFAM" id="SSF52777">
    <property type="entry name" value="CoA-dependent acyltransferases"/>
    <property type="match status" value="8"/>
</dbReference>
<dbReference type="InterPro" id="IPR010071">
    <property type="entry name" value="AA_adenyl_dom"/>
</dbReference>
<dbReference type="CDD" id="cd19531">
    <property type="entry name" value="LCL_NRPS-like"/>
    <property type="match status" value="3"/>
</dbReference>
<dbReference type="EMBL" id="CP022684">
    <property type="protein sequence ID" value="AUM11292.1"/>
    <property type="molecule type" value="Genomic_DNA"/>
</dbReference>
<dbReference type="FunFam" id="3.40.50.980:FF:000001">
    <property type="entry name" value="Non-ribosomal peptide synthetase"/>
    <property type="match status" value="2"/>
</dbReference>
<dbReference type="Pfam" id="PF13193">
    <property type="entry name" value="AMP-binding_C"/>
    <property type="match status" value="2"/>
</dbReference>
<dbReference type="NCBIfam" id="NF003417">
    <property type="entry name" value="PRK04813.1"/>
    <property type="match status" value="3"/>
</dbReference>
<dbReference type="SMART" id="SM00823">
    <property type="entry name" value="PKS_PP"/>
    <property type="match status" value="3"/>
</dbReference>
<dbReference type="FunFam" id="3.30.300.30:FF:000010">
    <property type="entry name" value="Enterobactin synthetase component F"/>
    <property type="match status" value="1"/>
</dbReference>
<dbReference type="Gene3D" id="3.40.50.980">
    <property type="match status" value="4"/>
</dbReference>
<evidence type="ECO:0000313" key="6">
    <source>
        <dbReference type="EMBL" id="AUM11292.1"/>
    </source>
</evidence>
<dbReference type="InterPro" id="IPR044894">
    <property type="entry name" value="TubC_N_sf"/>
</dbReference>
<dbReference type="FunFam" id="1.10.1200.10:FF:000016">
    <property type="entry name" value="Non-ribosomal peptide synthase"/>
    <property type="match status" value="1"/>
</dbReference>
<feature type="domain" description="Carrier" evidence="5">
    <location>
        <begin position="2535"/>
        <end position="2610"/>
    </location>
</feature>
<name>A0A2K9LG84_9GAMM</name>
<dbReference type="InterPro" id="IPR020845">
    <property type="entry name" value="AMP-binding_CS"/>
</dbReference>
<proteinExistence type="inferred from homology"/>
<dbReference type="InterPro" id="IPR006162">
    <property type="entry name" value="Ppantetheine_attach_site"/>
</dbReference>
<dbReference type="Gene3D" id="3.40.50.12780">
    <property type="entry name" value="N-terminal domain of ligase-like"/>
    <property type="match status" value="1"/>
</dbReference>
<dbReference type="RefSeq" id="WP_101892632.1">
    <property type="nucleotide sequence ID" value="NZ_CP022684.1"/>
</dbReference>
<dbReference type="GO" id="GO:0043041">
    <property type="term" value="P:amino acid activation for nonribosomal peptide biosynthetic process"/>
    <property type="evidence" value="ECO:0007669"/>
    <property type="project" value="TreeGrafter"/>
</dbReference>
<dbReference type="PROSITE" id="PS50075">
    <property type="entry name" value="CARRIER"/>
    <property type="match status" value="3"/>
</dbReference>
<evidence type="ECO:0000256" key="4">
    <source>
        <dbReference type="ARBA" id="ARBA00022553"/>
    </source>
</evidence>
<dbReference type="InterPro" id="IPR036736">
    <property type="entry name" value="ACP-like_sf"/>
</dbReference>
<dbReference type="InterPro" id="IPR042099">
    <property type="entry name" value="ANL_N_sf"/>
</dbReference>
<dbReference type="FunFam" id="3.40.50.12780:FF:000012">
    <property type="entry name" value="Non-ribosomal peptide synthetase"/>
    <property type="match status" value="1"/>
</dbReference>
<dbReference type="Pfam" id="PF00501">
    <property type="entry name" value="AMP-binding"/>
    <property type="match status" value="3"/>
</dbReference>
<evidence type="ECO:0000259" key="5">
    <source>
        <dbReference type="PROSITE" id="PS50075"/>
    </source>
</evidence>
<evidence type="ECO:0000256" key="1">
    <source>
        <dbReference type="ARBA" id="ARBA00001957"/>
    </source>
</evidence>
<dbReference type="InterPro" id="IPR041464">
    <property type="entry name" value="TubC_N"/>
</dbReference>
<dbReference type="GO" id="GO:0044550">
    <property type="term" value="P:secondary metabolite biosynthetic process"/>
    <property type="evidence" value="ECO:0007669"/>
    <property type="project" value="UniProtKB-ARBA"/>
</dbReference>
<dbReference type="Gene3D" id="3.30.559.10">
    <property type="entry name" value="Chloramphenicol acetyltransferase-like domain"/>
    <property type="match status" value="4"/>
</dbReference>
<dbReference type="FunFam" id="1.10.1200.10:FF:000005">
    <property type="entry name" value="Nonribosomal peptide synthetase 1"/>
    <property type="match status" value="2"/>
</dbReference>
<dbReference type="SUPFAM" id="SSF47336">
    <property type="entry name" value="ACP-like"/>
    <property type="match status" value="3"/>
</dbReference>
<dbReference type="Pfam" id="PF18563">
    <property type="entry name" value="TubC_N"/>
    <property type="match status" value="1"/>
</dbReference>
<dbReference type="InterPro" id="IPR045851">
    <property type="entry name" value="AMP-bd_C_sf"/>
</dbReference>
<dbReference type="GO" id="GO:0005829">
    <property type="term" value="C:cytosol"/>
    <property type="evidence" value="ECO:0007669"/>
    <property type="project" value="TreeGrafter"/>
</dbReference>
<keyword evidence="7" id="KW-1185">Reference proteome</keyword>
<dbReference type="InterPro" id="IPR009081">
    <property type="entry name" value="PP-bd_ACP"/>
</dbReference>
<organism evidence="6 7">
    <name type="scientific">Ketobacter alkanivorans</name>
    <dbReference type="NCBI Taxonomy" id="1917421"/>
    <lineage>
        <taxon>Bacteria</taxon>
        <taxon>Pseudomonadati</taxon>
        <taxon>Pseudomonadota</taxon>
        <taxon>Gammaproteobacteria</taxon>
        <taxon>Pseudomonadales</taxon>
        <taxon>Ketobacteraceae</taxon>
        <taxon>Ketobacter</taxon>
    </lineage>
</organism>
<dbReference type="PANTHER" id="PTHR45527">
    <property type="entry name" value="NONRIBOSOMAL PEPTIDE SYNTHETASE"/>
    <property type="match status" value="1"/>
</dbReference>
<dbReference type="InterPro" id="IPR020806">
    <property type="entry name" value="PKS_PP-bd"/>
</dbReference>
<dbReference type="GO" id="GO:0031177">
    <property type="term" value="F:phosphopantetheine binding"/>
    <property type="evidence" value="ECO:0007669"/>
    <property type="project" value="InterPro"/>
</dbReference>
<dbReference type="InterPro" id="IPR023213">
    <property type="entry name" value="CAT-like_dom_sf"/>
</dbReference>
<dbReference type="InterPro" id="IPR025110">
    <property type="entry name" value="AMP-bd_C"/>
</dbReference>